<sequence length="134" mass="15314">MSDLVDIARMIRLYLKYLVDEPDLARWDQQIGDLVRAAHAGEDVDGRLRAVFARDPEVQAWVADTLSHPDLLPRDIADQLTTRSESPDGDRLGARLQIYTCPVSQCVKWPRLYPSEVVPRCPDHHEVLVEVFPR</sequence>
<evidence type="ECO:0000313" key="1">
    <source>
        <dbReference type="EMBL" id="SDT25911.1"/>
    </source>
</evidence>
<name>A0A1H1YWU0_9ACTN</name>
<protein>
    <submittedName>
        <fullName evidence="1">Uncharacterized protein</fullName>
    </submittedName>
</protein>
<proteinExistence type="predicted"/>
<dbReference type="EMBL" id="LT629758">
    <property type="protein sequence ID" value="SDT25911.1"/>
    <property type="molecule type" value="Genomic_DNA"/>
</dbReference>
<dbReference type="STRING" id="113562.SAMN04489716_3033"/>
<keyword evidence="2" id="KW-1185">Reference proteome</keyword>
<dbReference type="Proteomes" id="UP000198688">
    <property type="component" value="Chromosome I"/>
</dbReference>
<organism evidence="1 2">
    <name type="scientific">Actinoplanes derwentensis</name>
    <dbReference type="NCBI Taxonomy" id="113562"/>
    <lineage>
        <taxon>Bacteria</taxon>
        <taxon>Bacillati</taxon>
        <taxon>Actinomycetota</taxon>
        <taxon>Actinomycetes</taxon>
        <taxon>Micromonosporales</taxon>
        <taxon>Micromonosporaceae</taxon>
        <taxon>Actinoplanes</taxon>
    </lineage>
</organism>
<evidence type="ECO:0000313" key="2">
    <source>
        <dbReference type="Proteomes" id="UP000198688"/>
    </source>
</evidence>
<gene>
    <name evidence="1" type="ORF">SAMN04489716_3033</name>
</gene>
<reference evidence="1 2" key="1">
    <citation type="submission" date="2016-10" db="EMBL/GenBank/DDBJ databases">
        <authorList>
            <person name="de Groot N.N."/>
        </authorList>
    </citation>
    <scope>NUCLEOTIDE SEQUENCE [LARGE SCALE GENOMIC DNA]</scope>
    <source>
        <strain evidence="1 2">DSM 43941</strain>
    </source>
</reference>
<accession>A0A1H1YWU0</accession>
<dbReference type="AlphaFoldDB" id="A0A1H1YWU0"/>